<dbReference type="Proteomes" id="UP000008144">
    <property type="component" value="Chromosome 8"/>
</dbReference>
<reference evidence="1" key="2">
    <citation type="journal article" date="2008" name="Genome Biol.">
        <title>Improved genome assembly and evidence-based global gene model set for the chordate Ciona intestinalis: new insight into intron and operon populations.</title>
        <authorList>
            <person name="Satou Y."/>
            <person name="Mineta K."/>
            <person name="Ogasawara M."/>
            <person name="Sasakura Y."/>
            <person name="Shoguchi E."/>
            <person name="Ueno K."/>
            <person name="Yamada L."/>
            <person name="Matsumoto J."/>
            <person name="Wasserscheid J."/>
            <person name="Dewar K."/>
            <person name="Wiley G.B."/>
            <person name="Macmil S.L."/>
            <person name="Roe B.A."/>
            <person name="Zeller R.W."/>
            <person name="Hastings K.E."/>
            <person name="Lemaire P."/>
            <person name="Lindquist E."/>
            <person name="Endo T."/>
            <person name="Hotta K."/>
            <person name="Inaba K."/>
        </authorList>
    </citation>
    <scope>NUCLEOTIDE SEQUENCE [LARGE SCALE GENOMIC DNA]</scope>
    <source>
        <strain evidence="1">wild type</strain>
    </source>
</reference>
<dbReference type="AlphaFoldDB" id="H2XN65"/>
<sequence>MLSLRTLKMHWHGFKRNVMRRH</sequence>
<organism evidence="1 2">
    <name type="scientific">Ciona intestinalis</name>
    <name type="common">Transparent sea squirt</name>
    <name type="synonym">Ascidia intestinalis</name>
    <dbReference type="NCBI Taxonomy" id="7719"/>
    <lineage>
        <taxon>Eukaryota</taxon>
        <taxon>Metazoa</taxon>
        <taxon>Chordata</taxon>
        <taxon>Tunicata</taxon>
        <taxon>Ascidiacea</taxon>
        <taxon>Phlebobranchia</taxon>
        <taxon>Cionidae</taxon>
        <taxon>Ciona</taxon>
    </lineage>
</organism>
<accession>H2XN65</accession>
<evidence type="ECO:0000313" key="1">
    <source>
        <dbReference type="Ensembl" id="ENSCINP00000031098.1"/>
    </source>
</evidence>
<dbReference type="HOGENOM" id="CLU_3425045_0_0_1"/>
<evidence type="ECO:0000313" key="2">
    <source>
        <dbReference type="Proteomes" id="UP000008144"/>
    </source>
</evidence>
<name>H2XN65_CIOIN</name>
<reference evidence="1" key="3">
    <citation type="submission" date="2025-08" db="UniProtKB">
        <authorList>
            <consortium name="Ensembl"/>
        </authorList>
    </citation>
    <scope>IDENTIFICATION</scope>
</reference>
<reference evidence="2" key="1">
    <citation type="journal article" date="2002" name="Science">
        <title>The draft genome of Ciona intestinalis: insights into chordate and vertebrate origins.</title>
        <authorList>
            <person name="Dehal P."/>
            <person name="Satou Y."/>
            <person name="Campbell R.K."/>
            <person name="Chapman J."/>
            <person name="Degnan B."/>
            <person name="De Tomaso A."/>
            <person name="Davidson B."/>
            <person name="Di Gregorio A."/>
            <person name="Gelpke M."/>
            <person name="Goodstein D.M."/>
            <person name="Harafuji N."/>
            <person name="Hastings K.E."/>
            <person name="Ho I."/>
            <person name="Hotta K."/>
            <person name="Huang W."/>
            <person name="Kawashima T."/>
            <person name="Lemaire P."/>
            <person name="Martinez D."/>
            <person name="Meinertzhagen I.A."/>
            <person name="Necula S."/>
            <person name="Nonaka M."/>
            <person name="Putnam N."/>
            <person name="Rash S."/>
            <person name="Saiga H."/>
            <person name="Satake M."/>
            <person name="Terry A."/>
            <person name="Yamada L."/>
            <person name="Wang H.G."/>
            <person name="Awazu S."/>
            <person name="Azumi K."/>
            <person name="Boore J."/>
            <person name="Branno M."/>
            <person name="Chin-Bow S."/>
            <person name="DeSantis R."/>
            <person name="Doyle S."/>
            <person name="Francino P."/>
            <person name="Keys D.N."/>
            <person name="Haga S."/>
            <person name="Hayashi H."/>
            <person name="Hino K."/>
            <person name="Imai K.S."/>
            <person name="Inaba K."/>
            <person name="Kano S."/>
            <person name="Kobayashi K."/>
            <person name="Kobayashi M."/>
            <person name="Lee B.I."/>
            <person name="Makabe K.W."/>
            <person name="Manohar C."/>
            <person name="Matassi G."/>
            <person name="Medina M."/>
            <person name="Mochizuki Y."/>
            <person name="Mount S."/>
            <person name="Morishita T."/>
            <person name="Miura S."/>
            <person name="Nakayama A."/>
            <person name="Nishizaka S."/>
            <person name="Nomoto H."/>
            <person name="Ohta F."/>
            <person name="Oishi K."/>
            <person name="Rigoutsos I."/>
            <person name="Sano M."/>
            <person name="Sasaki A."/>
            <person name="Sasakura Y."/>
            <person name="Shoguchi E."/>
            <person name="Shin-i T."/>
            <person name="Spagnuolo A."/>
            <person name="Stainier D."/>
            <person name="Suzuki M.M."/>
            <person name="Tassy O."/>
            <person name="Takatori N."/>
            <person name="Tokuoka M."/>
            <person name="Yagi K."/>
            <person name="Yoshizaki F."/>
            <person name="Wada S."/>
            <person name="Zhang C."/>
            <person name="Hyatt P.D."/>
            <person name="Larimer F."/>
            <person name="Detter C."/>
            <person name="Doggett N."/>
            <person name="Glavina T."/>
            <person name="Hawkins T."/>
            <person name="Richardson P."/>
            <person name="Lucas S."/>
            <person name="Kohara Y."/>
            <person name="Levine M."/>
            <person name="Satoh N."/>
            <person name="Rokhsar D.S."/>
        </authorList>
    </citation>
    <scope>NUCLEOTIDE SEQUENCE [LARGE SCALE GENOMIC DNA]</scope>
</reference>
<proteinExistence type="predicted"/>
<reference evidence="1" key="4">
    <citation type="submission" date="2025-09" db="UniProtKB">
        <authorList>
            <consortium name="Ensembl"/>
        </authorList>
    </citation>
    <scope>IDENTIFICATION</scope>
</reference>
<keyword evidence="2" id="KW-1185">Reference proteome</keyword>
<protein>
    <submittedName>
        <fullName evidence="1">Uncharacterized protein</fullName>
    </submittedName>
</protein>
<dbReference type="Ensembl" id="ENSCINT00000031633.1">
    <property type="protein sequence ID" value="ENSCINP00000031098.1"/>
    <property type="gene ID" value="ENSCING00000023435.1"/>
</dbReference>
<dbReference type="EMBL" id="EAAA01002682">
    <property type="status" value="NOT_ANNOTATED_CDS"/>
    <property type="molecule type" value="Genomic_DNA"/>
</dbReference>
<dbReference type="InParanoid" id="H2XN65"/>